<evidence type="ECO:0000256" key="3">
    <source>
        <dbReference type="ARBA" id="ARBA00023242"/>
    </source>
</evidence>
<feature type="compositionally biased region" description="Acidic residues" evidence="4">
    <location>
        <begin position="155"/>
        <end position="164"/>
    </location>
</feature>
<dbReference type="InParanoid" id="A0A804JQA2"/>
<dbReference type="GO" id="GO:0005634">
    <property type="term" value="C:nucleus"/>
    <property type="evidence" value="ECO:0007669"/>
    <property type="project" value="UniProtKB-SubCell"/>
</dbReference>
<protein>
    <recommendedName>
        <fullName evidence="5">BRX domain-containing protein</fullName>
    </recommendedName>
</protein>
<dbReference type="EnsemblPlants" id="Ma06_t38670.1">
    <property type="protein sequence ID" value="Ma06_p38670.1"/>
    <property type="gene ID" value="Ma06_g38670"/>
</dbReference>
<dbReference type="Gramene" id="Ma06_t38670.1">
    <property type="protein sequence ID" value="Ma06_p38670.1"/>
    <property type="gene ID" value="Ma06_g38670"/>
</dbReference>
<feature type="region of interest" description="Disordered" evidence="4">
    <location>
        <begin position="35"/>
        <end position="86"/>
    </location>
</feature>
<feature type="domain" description="BRX" evidence="5">
    <location>
        <begin position="85"/>
        <end position="140"/>
    </location>
</feature>
<organism evidence="6 7">
    <name type="scientific">Musa acuminata subsp. malaccensis</name>
    <name type="common">Wild banana</name>
    <name type="synonym">Musa malaccensis</name>
    <dbReference type="NCBI Taxonomy" id="214687"/>
    <lineage>
        <taxon>Eukaryota</taxon>
        <taxon>Viridiplantae</taxon>
        <taxon>Streptophyta</taxon>
        <taxon>Embryophyta</taxon>
        <taxon>Tracheophyta</taxon>
        <taxon>Spermatophyta</taxon>
        <taxon>Magnoliopsida</taxon>
        <taxon>Liliopsida</taxon>
        <taxon>Zingiberales</taxon>
        <taxon>Musaceae</taxon>
        <taxon>Musa</taxon>
    </lineage>
</organism>
<reference evidence="6" key="1">
    <citation type="submission" date="2021-05" db="UniProtKB">
        <authorList>
            <consortium name="EnsemblPlants"/>
        </authorList>
    </citation>
    <scope>IDENTIFICATION</scope>
    <source>
        <strain evidence="6">subsp. malaccensis</strain>
    </source>
</reference>
<evidence type="ECO:0000256" key="2">
    <source>
        <dbReference type="ARBA" id="ARBA00009057"/>
    </source>
</evidence>
<name>A0A804JQA2_MUSAM</name>
<dbReference type="PANTHER" id="PTHR46058">
    <property type="entry name" value="PROTEIN BREVIS RADIX-LIKE 1"/>
    <property type="match status" value="1"/>
</dbReference>
<keyword evidence="3" id="KW-0539">Nucleus</keyword>
<dbReference type="PROSITE" id="PS51514">
    <property type="entry name" value="BRX"/>
    <property type="match status" value="1"/>
</dbReference>
<keyword evidence="7" id="KW-1185">Reference proteome</keyword>
<evidence type="ECO:0000313" key="6">
    <source>
        <dbReference type="EnsemblPlants" id="Ma06_p38670.1"/>
    </source>
</evidence>
<dbReference type="Proteomes" id="UP000012960">
    <property type="component" value="Unplaced"/>
</dbReference>
<evidence type="ECO:0000256" key="1">
    <source>
        <dbReference type="ARBA" id="ARBA00004123"/>
    </source>
</evidence>
<dbReference type="AlphaFoldDB" id="A0A804JQA2"/>
<dbReference type="PANTHER" id="PTHR46058:SF2">
    <property type="entry name" value="PROTEIN BREVIS RADIX-LIKE 3"/>
    <property type="match status" value="1"/>
</dbReference>
<evidence type="ECO:0000256" key="4">
    <source>
        <dbReference type="SAM" id="MobiDB-lite"/>
    </source>
</evidence>
<comment type="subcellular location">
    <subcellularLocation>
        <location evidence="1">Nucleus</location>
    </subcellularLocation>
</comment>
<evidence type="ECO:0000259" key="5">
    <source>
        <dbReference type="PROSITE" id="PS51514"/>
    </source>
</evidence>
<dbReference type="Pfam" id="PF08381">
    <property type="entry name" value="BRX"/>
    <property type="match status" value="1"/>
</dbReference>
<accession>A0A804JQA2</accession>
<feature type="compositionally biased region" description="Low complexity" evidence="4">
    <location>
        <begin position="35"/>
        <end position="49"/>
    </location>
</feature>
<feature type="compositionally biased region" description="Polar residues" evidence="4">
    <location>
        <begin position="143"/>
        <end position="154"/>
    </location>
</feature>
<dbReference type="InterPro" id="IPR044532">
    <property type="entry name" value="BRX-like"/>
</dbReference>
<proteinExistence type="inferred from homology"/>
<dbReference type="OrthoDB" id="1427124at2759"/>
<sequence length="164" mass="18697">MDIAEKLPPEFRDSLGVMHGQAETFLKHSEHVRSDFSSSTMDSSSNFQSHLTNEGIDTRESTSQHSIDNGLKSPPSSRQSTDGEAELVEQFEPGVYITFIQLKNDIKMFKRVRFSKRRFAEQQAEDWWNKNKERVFKKYSYPGQATTTLPTSAPNEEEDATPSS</sequence>
<dbReference type="InterPro" id="IPR013591">
    <property type="entry name" value="Brevis_radix_dom"/>
</dbReference>
<feature type="region of interest" description="Disordered" evidence="4">
    <location>
        <begin position="142"/>
        <end position="164"/>
    </location>
</feature>
<evidence type="ECO:0000313" key="7">
    <source>
        <dbReference type="Proteomes" id="UP000012960"/>
    </source>
</evidence>
<comment type="similarity">
    <text evidence="2">Belongs to the BRX family.</text>
</comment>